<dbReference type="GO" id="GO:0043531">
    <property type="term" value="F:ADP binding"/>
    <property type="evidence" value="ECO:0007669"/>
    <property type="project" value="InterPro"/>
</dbReference>
<keyword evidence="1" id="KW-0433">Leucine-rich repeat</keyword>
<evidence type="ECO:0000256" key="4">
    <source>
        <dbReference type="ARBA" id="ARBA00022821"/>
    </source>
</evidence>
<accession>A0A6J1EXK4</accession>
<dbReference type="GO" id="GO:0006952">
    <property type="term" value="P:defense response"/>
    <property type="evidence" value="ECO:0007669"/>
    <property type="project" value="UniProtKB-KW"/>
</dbReference>
<dbReference type="SUPFAM" id="SSF52540">
    <property type="entry name" value="P-loop containing nucleoside triphosphate hydrolases"/>
    <property type="match status" value="1"/>
</dbReference>
<organism evidence="10 11">
    <name type="scientific">Cucurbita moschata</name>
    <name type="common">Winter crookneck squash</name>
    <name type="synonym">Cucurbita pepo var. moschata</name>
    <dbReference type="NCBI Taxonomy" id="3662"/>
    <lineage>
        <taxon>Eukaryota</taxon>
        <taxon>Viridiplantae</taxon>
        <taxon>Streptophyta</taxon>
        <taxon>Embryophyta</taxon>
        <taxon>Tracheophyta</taxon>
        <taxon>Spermatophyta</taxon>
        <taxon>Magnoliopsida</taxon>
        <taxon>eudicotyledons</taxon>
        <taxon>Gunneridae</taxon>
        <taxon>Pentapetalae</taxon>
        <taxon>rosids</taxon>
        <taxon>fabids</taxon>
        <taxon>Cucurbitales</taxon>
        <taxon>Cucurbitaceae</taxon>
        <taxon>Cucurbiteae</taxon>
        <taxon>Cucurbita</taxon>
    </lineage>
</organism>
<feature type="domain" description="R13L1/DRL21-like LRR repeat region" evidence="9">
    <location>
        <begin position="654"/>
        <end position="775"/>
    </location>
</feature>
<dbReference type="Gene3D" id="3.40.50.300">
    <property type="entry name" value="P-loop containing nucleotide triphosphate hydrolases"/>
    <property type="match status" value="1"/>
</dbReference>
<keyword evidence="3" id="KW-0547">Nucleotide-binding</keyword>
<evidence type="ECO:0000313" key="11">
    <source>
        <dbReference type="RefSeq" id="XP_022932644.1"/>
    </source>
</evidence>
<dbReference type="Proteomes" id="UP000504609">
    <property type="component" value="Unplaced"/>
</dbReference>
<dbReference type="SUPFAM" id="SSF52058">
    <property type="entry name" value="L domain-like"/>
    <property type="match status" value="1"/>
</dbReference>
<dbReference type="Gene3D" id="3.80.10.10">
    <property type="entry name" value="Ribonuclease Inhibitor"/>
    <property type="match status" value="3"/>
</dbReference>
<dbReference type="PANTHER" id="PTHR36766:SF70">
    <property type="entry name" value="DISEASE RESISTANCE PROTEIN RGA4"/>
    <property type="match status" value="1"/>
</dbReference>
<dbReference type="InterPro" id="IPR002182">
    <property type="entry name" value="NB-ARC"/>
</dbReference>
<dbReference type="Gene3D" id="1.10.10.10">
    <property type="entry name" value="Winged helix-like DNA-binding domain superfamily/Winged helix DNA-binding domain"/>
    <property type="match status" value="1"/>
</dbReference>
<dbReference type="SUPFAM" id="SSF52047">
    <property type="entry name" value="RNI-like"/>
    <property type="match status" value="1"/>
</dbReference>
<dbReference type="GO" id="GO:0005524">
    <property type="term" value="F:ATP binding"/>
    <property type="evidence" value="ECO:0007669"/>
    <property type="project" value="UniProtKB-KW"/>
</dbReference>
<dbReference type="InterPro" id="IPR041118">
    <property type="entry name" value="Rx_N"/>
</dbReference>
<evidence type="ECO:0000256" key="1">
    <source>
        <dbReference type="ARBA" id="ARBA00022614"/>
    </source>
</evidence>
<evidence type="ECO:0000256" key="2">
    <source>
        <dbReference type="ARBA" id="ARBA00022737"/>
    </source>
</evidence>
<evidence type="ECO:0000259" key="8">
    <source>
        <dbReference type="Pfam" id="PF23559"/>
    </source>
</evidence>
<dbReference type="Pfam" id="PF23559">
    <property type="entry name" value="WHD_DRP"/>
    <property type="match status" value="1"/>
</dbReference>
<dbReference type="GeneID" id="111439135"/>
<keyword evidence="4" id="KW-0611">Plant defense</keyword>
<dbReference type="KEGG" id="cmos:111439135"/>
<protein>
    <submittedName>
        <fullName evidence="11">Disease resistance protein RGA3</fullName>
    </submittedName>
</protein>
<dbReference type="InterPro" id="IPR058922">
    <property type="entry name" value="WHD_DRP"/>
</dbReference>
<feature type="domain" description="NB-ARC" evidence="6">
    <location>
        <begin position="177"/>
        <end position="335"/>
    </location>
</feature>
<dbReference type="Pfam" id="PF25019">
    <property type="entry name" value="LRR_R13L1-DRL21"/>
    <property type="match status" value="2"/>
</dbReference>
<feature type="domain" description="Disease resistance protein winged helix" evidence="8">
    <location>
        <begin position="419"/>
        <end position="491"/>
    </location>
</feature>
<dbReference type="RefSeq" id="XP_022932644.1">
    <property type="nucleotide sequence ID" value="XM_023076876.1"/>
</dbReference>
<keyword evidence="2" id="KW-0677">Repeat</keyword>
<evidence type="ECO:0000256" key="5">
    <source>
        <dbReference type="ARBA" id="ARBA00022840"/>
    </source>
</evidence>
<dbReference type="Pfam" id="PF00931">
    <property type="entry name" value="NB-ARC"/>
    <property type="match status" value="1"/>
</dbReference>
<name>A0A6J1EXK4_CUCMO</name>
<feature type="domain" description="R13L1/DRL21-like LRR repeat region" evidence="9">
    <location>
        <begin position="979"/>
        <end position="1044"/>
    </location>
</feature>
<dbReference type="Gene3D" id="1.20.5.4130">
    <property type="match status" value="1"/>
</dbReference>
<sequence length="1069" mass="121658">MTEFLWTFAVQELLKKTVKLAAEQIGLAWGFKKELSKLKDSLLMAQAILRDVNRVKADLDSLKLWVKKLEDIIFEADILLDDLAYEDGRRRAESGNGVMVRSFFSFSKNPLAFRLKMANKITNVAKKLDELVFIKTPPRCVGTTSNEAEIDLNQVRETDSFLDEIGIIGRETEVSYIVDKLVVLPIVGTGGLGKTTLVKEVFHHDMVRKNFDIFIWVCVSHPFKINKILRAIRGSLNPTFGGSDEREVILQELQKLLSGKMYFLVLDDVWNEESILWNELQACLLKINQNKGNAIVVTNRSDKVAEIMETNDIHHLSQLPDDHCWSLFQKCAFGSNLPIIPDVIRGQLVKKFGGIPLVVKVLGGMVNSCKKDEGLQLTLENLVRIALPKEDLILSTIKLSIDRLPSSSLKQCFAYCSNFPPDFFFRKKELVLMWIAQGFIQLPNGSNVTMEDIGARYFDILLSHSLFQDIVKDNRGKMIGCKMHDHIHEVACAISNDQSLRRHLIMDGKSVGDEVLLICQRRRTVCCSESLPFDNQDTITNFIYLRVLIIRYRLITELSDTIAQLKHLKYLDISNSGISELPKSIGLLYNLQILKLRWDIKLPTTFTTLVNLRHLEFDFDYNNQIKEMSKHLSRMTQLQTLPDFIIGYDHGRKIEELGPLKDLKGKLSLFFLERVKSKQEAMAANLVEKENMSELNFAWSIEREECNGGDLNVLEALQPHKNLRSLSISYFAGQLLPNGVFVENLVEIQLWRCERCETLPMLGQLSKLKVLQMHSLSGVKSIGDEFYGNYCESRTLFPKLKRLYVWKMDNLEQWKEIAALSNCTTFPHLENLTIGVCLKLTSIPNILVTHSQKLEVDTGNAGLYSNLQSPPQLQSLSISCCKCLIKLPNWLEFCSSLEDLWIDNSRDDISPPNLQNMQNLSSLGLENFHNLPEGLDGIHNLKKLVVKGPMEGYDWSRFIPSNSLEVLELHETGTNSLTQIPRQLEHLTALRSLIIESFNDVESLPEWLGNITSLKTLKLSQCRNLNSLPSKEAMSNLTNLAVVRCSQLKMDEGGVEREKVSHVPYVWVE</sequence>
<evidence type="ECO:0000256" key="3">
    <source>
        <dbReference type="ARBA" id="ARBA00022741"/>
    </source>
</evidence>
<dbReference type="FunFam" id="1.10.10.10:FF:000322">
    <property type="entry name" value="Probable disease resistance protein At1g63360"/>
    <property type="match status" value="1"/>
</dbReference>
<dbReference type="SMR" id="A0A6J1EXK4"/>
<dbReference type="InterPro" id="IPR056789">
    <property type="entry name" value="LRR_R13L1-DRL21"/>
</dbReference>
<evidence type="ECO:0000259" key="7">
    <source>
        <dbReference type="Pfam" id="PF18052"/>
    </source>
</evidence>
<gene>
    <name evidence="11" type="primary">LOC111439135</name>
</gene>
<evidence type="ECO:0000259" key="9">
    <source>
        <dbReference type="Pfam" id="PF25019"/>
    </source>
</evidence>
<dbReference type="InterPro" id="IPR032675">
    <property type="entry name" value="LRR_dom_sf"/>
</dbReference>
<proteinExistence type="predicted"/>
<feature type="domain" description="Disease resistance N-terminal" evidence="7">
    <location>
        <begin position="9"/>
        <end position="97"/>
    </location>
</feature>
<dbReference type="InterPro" id="IPR036388">
    <property type="entry name" value="WH-like_DNA-bd_sf"/>
</dbReference>
<keyword evidence="10" id="KW-1185">Reference proteome</keyword>
<evidence type="ECO:0000259" key="6">
    <source>
        <dbReference type="Pfam" id="PF00931"/>
    </source>
</evidence>
<dbReference type="GO" id="GO:0051707">
    <property type="term" value="P:response to other organism"/>
    <property type="evidence" value="ECO:0007669"/>
    <property type="project" value="UniProtKB-ARBA"/>
</dbReference>
<dbReference type="AlphaFoldDB" id="A0A6J1EXK4"/>
<dbReference type="Pfam" id="PF18052">
    <property type="entry name" value="Rx_N"/>
    <property type="match status" value="1"/>
</dbReference>
<dbReference type="PANTHER" id="PTHR36766">
    <property type="entry name" value="PLANT BROAD-SPECTRUM MILDEW RESISTANCE PROTEIN RPW8"/>
    <property type="match status" value="1"/>
</dbReference>
<dbReference type="PRINTS" id="PR00364">
    <property type="entry name" value="DISEASERSIST"/>
</dbReference>
<reference evidence="11" key="1">
    <citation type="submission" date="2025-08" db="UniProtKB">
        <authorList>
            <consortium name="RefSeq"/>
        </authorList>
    </citation>
    <scope>IDENTIFICATION</scope>
    <source>
        <tissue evidence="11">Young leaves</tissue>
    </source>
</reference>
<keyword evidence="5" id="KW-0067">ATP-binding</keyword>
<evidence type="ECO:0000313" key="10">
    <source>
        <dbReference type="Proteomes" id="UP000504609"/>
    </source>
</evidence>
<dbReference type="InterPro" id="IPR027417">
    <property type="entry name" value="P-loop_NTPase"/>
</dbReference>